<evidence type="ECO:0000313" key="3">
    <source>
        <dbReference type="Proteomes" id="UP001177670"/>
    </source>
</evidence>
<organism evidence="2 3">
    <name type="scientific">Melipona bicolor</name>
    <dbReference type="NCBI Taxonomy" id="60889"/>
    <lineage>
        <taxon>Eukaryota</taxon>
        <taxon>Metazoa</taxon>
        <taxon>Ecdysozoa</taxon>
        <taxon>Arthropoda</taxon>
        <taxon>Hexapoda</taxon>
        <taxon>Insecta</taxon>
        <taxon>Pterygota</taxon>
        <taxon>Neoptera</taxon>
        <taxon>Endopterygota</taxon>
        <taxon>Hymenoptera</taxon>
        <taxon>Apocrita</taxon>
        <taxon>Aculeata</taxon>
        <taxon>Apoidea</taxon>
        <taxon>Anthophila</taxon>
        <taxon>Apidae</taxon>
        <taxon>Melipona</taxon>
    </lineage>
</organism>
<dbReference type="AlphaFoldDB" id="A0AA40G5T3"/>
<evidence type="ECO:0000313" key="2">
    <source>
        <dbReference type="EMBL" id="KAK1131424.1"/>
    </source>
</evidence>
<name>A0AA40G5T3_9HYME</name>
<reference evidence="2" key="1">
    <citation type="submission" date="2021-10" db="EMBL/GenBank/DDBJ databases">
        <title>Melipona bicolor Genome sequencing and assembly.</title>
        <authorList>
            <person name="Araujo N.S."/>
            <person name="Arias M.C."/>
        </authorList>
    </citation>
    <scope>NUCLEOTIDE SEQUENCE</scope>
    <source>
        <strain evidence="2">USP_2M_L1-L4_2017</strain>
        <tissue evidence="2">Whole body</tissue>
    </source>
</reference>
<sequence length="201" mass="22698">MGKDSIALLVTYVVLILDDNDETLFDGVEIFANAFLPQTFDQNKSLDYGERAWEGKKRGENRRRGSGRRPVDELRKSRTNPRRQIATWNIDVGLPLPFLVRIETATVNIIFAGVHLPRNRIRTAVTEAARRLAMLPDNVTSRAVVIYPFAGSDRGRERESPPGLWQSVSTSDPRPIPSIAFWRRSRFRSLEATPIAVAQSP</sequence>
<gene>
    <name evidence="2" type="ORF">K0M31_017709</name>
</gene>
<comment type="caution">
    <text evidence="2">The sequence shown here is derived from an EMBL/GenBank/DDBJ whole genome shotgun (WGS) entry which is preliminary data.</text>
</comment>
<dbReference type="Proteomes" id="UP001177670">
    <property type="component" value="Unassembled WGS sequence"/>
</dbReference>
<evidence type="ECO:0000256" key="1">
    <source>
        <dbReference type="SAM" id="MobiDB-lite"/>
    </source>
</evidence>
<protein>
    <submittedName>
        <fullName evidence="2">Uncharacterized protein</fullName>
    </submittedName>
</protein>
<dbReference type="EMBL" id="JAHYIQ010000006">
    <property type="protein sequence ID" value="KAK1131424.1"/>
    <property type="molecule type" value="Genomic_DNA"/>
</dbReference>
<proteinExistence type="predicted"/>
<accession>A0AA40G5T3</accession>
<keyword evidence="3" id="KW-1185">Reference proteome</keyword>
<feature type="region of interest" description="Disordered" evidence="1">
    <location>
        <begin position="152"/>
        <end position="172"/>
    </location>
</feature>
<feature type="region of interest" description="Disordered" evidence="1">
    <location>
        <begin position="54"/>
        <end position="78"/>
    </location>
</feature>